<proteinExistence type="predicted"/>
<reference evidence="2 3" key="1">
    <citation type="submission" date="2019-10" db="EMBL/GenBank/DDBJ databases">
        <title>Rubrobacter sp nov SCSIO 52915 isolated from a deep-sea sediment in the South China Sea.</title>
        <authorList>
            <person name="Chen R.W."/>
        </authorList>
    </citation>
    <scope>NUCLEOTIDE SEQUENCE [LARGE SCALE GENOMIC DNA]</scope>
    <source>
        <strain evidence="2 3">SCSIO 52915</strain>
    </source>
</reference>
<keyword evidence="3" id="KW-1185">Reference proteome</keyword>
<evidence type="ECO:0000256" key="1">
    <source>
        <dbReference type="SAM" id="MobiDB-lite"/>
    </source>
</evidence>
<feature type="region of interest" description="Disordered" evidence="1">
    <location>
        <begin position="78"/>
        <end position="99"/>
    </location>
</feature>
<evidence type="ECO:0000313" key="3">
    <source>
        <dbReference type="Proteomes" id="UP000502706"/>
    </source>
</evidence>
<protein>
    <submittedName>
        <fullName evidence="2">Uncharacterized protein</fullName>
    </submittedName>
</protein>
<evidence type="ECO:0000313" key="2">
    <source>
        <dbReference type="EMBL" id="QIN79873.1"/>
    </source>
</evidence>
<accession>A0A6G8Q069</accession>
<dbReference type="EMBL" id="CP045121">
    <property type="protein sequence ID" value="QIN79873.1"/>
    <property type="molecule type" value="Genomic_DNA"/>
</dbReference>
<dbReference type="Proteomes" id="UP000502706">
    <property type="component" value="Chromosome"/>
</dbReference>
<name>A0A6G8Q069_9ACTN</name>
<organism evidence="2 3">
    <name type="scientific">Rubrobacter marinus</name>
    <dbReference type="NCBI Taxonomy" id="2653852"/>
    <lineage>
        <taxon>Bacteria</taxon>
        <taxon>Bacillati</taxon>
        <taxon>Actinomycetota</taxon>
        <taxon>Rubrobacteria</taxon>
        <taxon>Rubrobacterales</taxon>
        <taxon>Rubrobacteraceae</taxon>
        <taxon>Rubrobacter</taxon>
    </lineage>
</organism>
<gene>
    <name evidence="2" type="ORF">GBA65_16565</name>
</gene>
<sequence length="128" mass="13257">MPFEIRPTSPAGTGEDPRISVLADEDWAGVLALARRHGFDPHGEYEGLMLPAPGESGTLEIAASQGLAVALSEALREETAAHDAGEEDEGISVGPADEPGLRVDWAKARGVGEIAESGSLTVTRLTGP</sequence>
<dbReference type="KEGG" id="rmar:GBA65_16565"/>
<dbReference type="AlphaFoldDB" id="A0A6G8Q069"/>
<dbReference type="RefSeq" id="WP_166397548.1">
    <property type="nucleotide sequence ID" value="NZ_CP045121.1"/>
</dbReference>